<dbReference type="AlphaFoldDB" id="A0A5J5ILR4"/>
<dbReference type="SUPFAM" id="SSF48317">
    <property type="entry name" value="Acid phosphatase/Vanadium-dependent haloperoxidase"/>
    <property type="match status" value="1"/>
</dbReference>
<evidence type="ECO:0000259" key="2">
    <source>
        <dbReference type="Pfam" id="PF01569"/>
    </source>
</evidence>
<feature type="compositionally biased region" description="Polar residues" evidence="1">
    <location>
        <begin position="42"/>
        <end position="53"/>
    </location>
</feature>
<name>A0A5J5ILR4_9BACT</name>
<organism evidence="3 4">
    <name type="scientific">Ginsengibacter hankyongi</name>
    <dbReference type="NCBI Taxonomy" id="2607284"/>
    <lineage>
        <taxon>Bacteria</taxon>
        <taxon>Pseudomonadati</taxon>
        <taxon>Bacteroidota</taxon>
        <taxon>Chitinophagia</taxon>
        <taxon>Chitinophagales</taxon>
        <taxon>Chitinophagaceae</taxon>
        <taxon>Ginsengibacter</taxon>
    </lineage>
</organism>
<comment type="caution">
    <text evidence="3">The sequence shown here is derived from an EMBL/GenBank/DDBJ whole genome shotgun (WGS) entry which is preliminary data.</text>
</comment>
<reference evidence="3 4" key="1">
    <citation type="submission" date="2019-09" db="EMBL/GenBank/DDBJ databases">
        <title>Draft genome sequence of Ginsengibacter sp. BR5-29.</title>
        <authorList>
            <person name="Im W.-T."/>
        </authorList>
    </citation>
    <scope>NUCLEOTIDE SEQUENCE [LARGE SCALE GENOMIC DNA]</scope>
    <source>
        <strain evidence="3 4">BR5-29</strain>
    </source>
</reference>
<protein>
    <submittedName>
        <fullName evidence="3">Vanadium-dependent haloperoxidase</fullName>
    </submittedName>
</protein>
<keyword evidence="3" id="KW-0575">Peroxidase</keyword>
<evidence type="ECO:0000313" key="4">
    <source>
        <dbReference type="Proteomes" id="UP000326903"/>
    </source>
</evidence>
<feature type="domain" description="Phosphatidic acid phosphatase type 2/haloperoxidase" evidence="2">
    <location>
        <begin position="333"/>
        <end position="461"/>
    </location>
</feature>
<gene>
    <name evidence="3" type="ORF">FW778_01930</name>
</gene>
<dbReference type="Proteomes" id="UP000326903">
    <property type="component" value="Unassembled WGS sequence"/>
</dbReference>
<evidence type="ECO:0000256" key="1">
    <source>
        <dbReference type="SAM" id="MobiDB-lite"/>
    </source>
</evidence>
<dbReference type="CDD" id="cd03398">
    <property type="entry name" value="PAP2_haloperoxidase"/>
    <property type="match status" value="1"/>
</dbReference>
<dbReference type="Pfam" id="PF01569">
    <property type="entry name" value="PAP2"/>
    <property type="match status" value="1"/>
</dbReference>
<dbReference type="RefSeq" id="WP_150412912.1">
    <property type="nucleotide sequence ID" value="NZ_VYQF01000001.1"/>
</dbReference>
<dbReference type="InterPro" id="IPR036938">
    <property type="entry name" value="PAP2/HPO_sf"/>
</dbReference>
<proteinExistence type="predicted"/>
<evidence type="ECO:0000313" key="3">
    <source>
        <dbReference type="EMBL" id="KAA9040824.1"/>
    </source>
</evidence>
<sequence>MKQKIVYAILLVAIASLFNLSCKKEIKQSNESKAEHPAATIDRSTGTNGHLQQTKTYSSDVVKKWLGVQLPLLYSPPASYGVNPGRYMAYCGVALYEAVMPGMPSYQSLYGQLQDMPEMPKTESGKAYHWPTCANAALAEMTRRLFTFTPATNAAVQQQEDELNGIYEKEISDASIFERSKSFGKAVAEKIFNWSTTDHPWSSWQPLVLTDHSPGLWWPENNNPLMPNGLAYWGNTRTMVAGSIEKVTSQPYTYSEVPNSPYYKDFQEVYDISASLTHEQKRLAKYFDDPAVNGYPAGSSYISVFKQIIEQVNPALDVTAFAYAKTGISLMDATIGSMKAKFFFMQERPFQFIRRVIAPSNDPATWWKPFIPTPPYSDFPANHATFSGAFAYALTTIFGDHVSFTNSTYKGKMVNLGNGPEDMGSYTFNSFYELANAIAISRVYGGIHTRHAIEEGTKQGIKTAKNIDNKVKFLK</sequence>
<dbReference type="InterPro" id="IPR000326">
    <property type="entry name" value="PAP2/HPO"/>
</dbReference>
<dbReference type="Gene3D" id="1.10.606.20">
    <property type="match status" value="1"/>
</dbReference>
<accession>A0A5J5ILR4</accession>
<dbReference type="EMBL" id="VYQF01000001">
    <property type="protein sequence ID" value="KAA9040824.1"/>
    <property type="molecule type" value="Genomic_DNA"/>
</dbReference>
<keyword evidence="4" id="KW-1185">Reference proteome</keyword>
<dbReference type="PANTHER" id="PTHR34599:SF1">
    <property type="entry name" value="PHOSPHATIDIC ACID PHOSPHATASE TYPE 2_HALOPEROXIDASE DOMAIN-CONTAINING PROTEIN"/>
    <property type="match status" value="1"/>
</dbReference>
<dbReference type="PANTHER" id="PTHR34599">
    <property type="entry name" value="PEROXIDASE-RELATED"/>
    <property type="match status" value="1"/>
</dbReference>
<keyword evidence="3" id="KW-0560">Oxidoreductase</keyword>
<dbReference type="GO" id="GO:0004601">
    <property type="term" value="F:peroxidase activity"/>
    <property type="evidence" value="ECO:0007669"/>
    <property type="project" value="UniProtKB-KW"/>
</dbReference>
<feature type="region of interest" description="Disordered" evidence="1">
    <location>
        <begin position="29"/>
        <end position="53"/>
    </location>
</feature>
<dbReference type="InterPro" id="IPR052559">
    <property type="entry name" value="V-haloperoxidase"/>
</dbReference>